<dbReference type="Pfam" id="PF00111">
    <property type="entry name" value="Fer2"/>
    <property type="match status" value="1"/>
</dbReference>
<dbReference type="GO" id="GO:0140647">
    <property type="term" value="P:P450-containing electron transport chain"/>
    <property type="evidence" value="ECO:0007669"/>
    <property type="project" value="InterPro"/>
</dbReference>
<dbReference type="SUPFAM" id="SSF54292">
    <property type="entry name" value="2Fe-2S ferredoxin-like"/>
    <property type="match status" value="1"/>
</dbReference>
<dbReference type="PRINTS" id="PR00355">
    <property type="entry name" value="ADRENODOXIN"/>
</dbReference>
<evidence type="ECO:0000313" key="8">
    <source>
        <dbReference type="Proteomes" id="UP000616769"/>
    </source>
</evidence>
<gene>
    <name evidence="7" type="ORF">QR98_0018110</name>
</gene>
<dbReference type="InterPro" id="IPR001055">
    <property type="entry name" value="Adrenodoxin-like"/>
</dbReference>
<comment type="cofactor">
    <cofactor evidence="6">
        <name>[2Fe-2S] cluster</name>
        <dbReference type="ChEBI" id="CHEBI:190135"/>
    </cofactor>
</comment>
<protein>
    <submittedName>
        <fullName evidence="7">Uncharacterized protein</fullName>
    </submittedName>
</protein>
<evidence type="ECO:0000256" key="3">
    <source>
        <dbReference type="ARBA" id="ARBA00022723"/>
    </source>
</evidence>
<keyword evidence="4" id="KW-0408">Iron</keyword>
<dbReference type="PROSITE" id="PS51085">
    <property type="entry name" value="2FE2S_FER_2"/>
    <property type="match status" value="1"/>
</dbReference>
<dbReference type="PANTHER" id="PTHR23426:SF65">
    <property type="entry name" value="FERREDOXIN-2, MITOCHONDRIAL"/>
    <property type="match status" value="1"/>
</dbReference>
<organism evidence="7 8">
    <name type="scientific">Sarcoptes scabiei</name>
    <name type="common">Itch mite</name>
    <name type="synonym">Acarus scabiei</name>
    <dbReference type="NCBI Taxonomy" id="52283"/>
    <lineage>
        <taxon>Eukaryota</taxon>
        <taxon>Metazoa</taxon>
        <taxon>Ecdysozoa</taxon>
        <taxon>Arthropoda</taxon>
        <taxon>Chelicerata</taxon>
        <taxon>Arachnida</taxon>
        <taxon>Acari</taxon>
        <taxon>Acariformes</taxon>
        <taxon>Sarcoptiformes</taxon>
        <taxon>Astigmata</taxon>
        <taxon>Psoroptidia</taxon>
        <taxon>Sarcoptoidea</taxon>
        <taxon>Sarcoptidae</taxon>
        <taxon>Sarcoptinae</taxon>
        <taxon>Sarcoptes</taxon>
    </lineage>
</organism>
<dbReference type="OMA" id="TLGWGWR"/>
<evidence type="ECO:0000313" key="7">
    <source>
        <dbReference type="EMBL" id="KPM03380.1"/>
    </source>
</evidence>
<dbReference type="Gene3D" id="3.10.20.30">
    <property type="match status" value="1"/>
</dbReference>
<dbReference type="InterPro" id="IPR036010">
    <property type="entry name" value="2Fe-2S_ferredoxin-like_sf"/>
</dbReference>
<dbReference type="VEuPathDB" id="VectorBase:SSCA000286"/>
<dbReference type="EMBL" id="JXLN01004836">
    <property type="protein sequence ID" value="KPM03380.1"/>
    <property type="molecule type" value="Genomic_DNA"/>
</dbReference>
<keyword evidence="3" id="KW-0479">Metal-binding</keyword>
<proteinExistence type="inferred from homology"/>
<evidence type="ECO:0000256" key="2">
    <source>
        <dbReference type="ARBA" id="ARBA00022714"/>
    </source>
</evidence>
<dbReference type="PANTHER" id="PTHR23426">
    <property type="entry name" value="FERREDOXIN/ADRENODOXIN"/>
    <property type="match status" value="1"/>
</dbReference>
<dbReference type="GO" id="GO:0051537">
    <property type="term" value="F:2 iron, 2 sulfur cluster binding"/>
    <property type="evidence" value="ECO:0007669"/>
    <property type="project" value="UniProtKB-KW"/>
</dbReference>
<reference evidence="7 8" key="1">
    <citation type="journal article" date="2015" name="Parasit. Vectors">
        <title>Draft genome of the scabies mite.</title>
        <authorList>
            <person name="Rider S.D.Jr."/>
            <person name="Morgan M.S."/>
            <person name="Arlian L.G."/>
        </authorList>
    </citation>
    <scope>NUCLEOTIDE SEQUENCE [LARGE SCALE GENOMIC DNA]</scope>
    <source>
        <strain evidence="7">Arlian Lab</strain>
    </source>
</reference>
<comment type="caution">
    <text evidence="7">The sequence shown here is derived from an EMBL/GenBank/DDBJ whole genome shotgun (WGS) entry which is preliminary data.</text>
</comment>
<keyword evidence="5" id="KW-0411">Iron-sulfur</keyword>
<name>A0A131ZZ35_SARSC</name>
<accession>A0A131ZZ35</accession>
<evidence type="ECO:0000256" key="1">
    <source>
        <dbReference type="ARBA" id="ARBA00010914"/>
    </source>
</evidence>
<dbReference type="GO" id="GO:0005739">
    <property type="term" value="C:mitochondrion"/>
    <property type="evidence" value="ECO:0007669"/>
    <property type="project" value="TreeGrafter"/>
</dbReference>
<dbReference type="AlphaFoldDB" id="A0A131ZZ35"/>
<dbReference type="InterPro" id="IPR001041">
    <property type="entry name" value="2Fe-2S_ferredoxin-type"/>
</dbReference>
<dbReference type="GO" id="GO:0046872">
    <property type="term" value="F:metal ion binding"/>
    <property type="evidence" value="ECO:0007669"/>
    <property type="project" value="UniProtKB-KW"/>
</dbReference>
<dbReference type="InterPro" id="IPR012675">
    <property type="entry name" value="Beta-grasp_dom_sf"/>
</dbReference>
<evidence type="ECO:0000256" key="5">
    <source>
        <dbReference type="ARBA" id="ARBA00023014"/>
    </source>
</evidence>
<evidence type="ECO:0000256" key="6">
    <source>
        <dbReference type="ARBA" id="ARBA00034078"/>
    </source>
</evidence>
<dbReference type="OrthoDB" id="268593at2759"/>
<comment type="similarity">
    <text evidence="1">Belongs to the adrenodoxin/putidaredoxin family.</text>
</comment>
<dbReference type="Proteomes" id="UP000616769">
    <property type="component" value="Unassembled WGS sequence"/>
</dbReference>
<sequence>MIQKFYWIIRSNLLHRRSRFSFPESLQLIRKENFYRTICSTVRLDSGESDNQSNVCDRSDAIKIRVHYITNKGDKIIVEGDVGDDLMHLAQKNNIEIEGACDASLACCTCHVYIDEKFYSRLKKPEEDEEDLLDLAPFLKSNSRLSCQIILDETLQDIEVTLPNATRNFYVDGKKPSQH</sequence>
<evidence type="ECO:0000256" key="4">
    <source>
        <dbReference type="ARBA" id="ARBA00023004"/>
    </source>
</evidence>
<keyword evidence="2" id="KW-0001">2Fe-2S</keyword>
<dbReference type="GO" id="GO:0009055">
    <property type="term" value="F:electron transfer activity"/>
    <property type="evidence" value="ECO:0007669"/>
    <property type="project" value="TreeGrafter"/>
</dbReference>